<keyword evidence="2 7" id="KW-0645">Protease</keyword>
<evidence type="ECO:0000259" key="10">
    <source>
        <dbReference type="Pfam" id="PF17766"/>
    </source>
</evidence>
<reference evidence="11 12" key="1">
    <citation type="journal article" date="2023" name="Hortic Res">
        <title>Pangenome of water caltrop reveals structural variations and asymmetric subgenome divergence after allopolyploidization.</title>
        <authorList>
            <person name="Zhang X."/>
            <person name="Chen Y."/>
            <person name="Wang L."/>
            <person name="Yuan Y."/>
            <person name="Fang M."/>
            <person name="Shi L."/>
            <person name="Lu R."/>
            <person name="Comes H.P."/>
            <person name="Ma Y."/>
            <person name="Chen Y."/>
            <person name="Huang G."/>
            <person name="Zhou Y."/>
            <person name="Zheng Z."/>
            <person name="Qiu Y."/>
        </authorList>
    </citation>
    <scope>NUCLEOTIDE SEQUENCE [LARGE SCALE GENOMIC DNA]</scope>
    <source>
        <tissue evidence="11">Roots</tissue>
    </source>
</reference>
<evidence type="ECO:0000313" key="11">
    <source>
        <dbReference type="EMBL" id="KAK4755211.1"/>
    </source>
</evidence>
<dbReference type="InterPro" id="IPR036852">
    <property type="entry name" value="Peptidase_S8/S53_dom_sf"/>
</dbReference>
<feature type="domain" description="Subtilisin-like protease fibronectin type-III" evidence="10">
    <location>
        <begin position="781"/>
        <end position="879"/>
    </location>
</feature>
<dbReference type="PRINTS" id="PR00723">
    <property type="entry name" value="SUBTILISIN"/>
</dbReference>
<evidence type="ECO:0000256" key="4">
    <source>
        <dbReference type="ARBA" id="ARBA00022801"/>
    </source>
</evidence>
<dbReference type="InterPro" id="IPR034197">
    <property type="entry name" value="Peptidases_S8_3"/>
</dbReference>
<dbReference type="Pfam" id="PF05922">
    <property type="entry name" value="Inhibitor_I9"/>
    <property type="match status" value="1"/>
</dbReference>
<dbReference type="AlphaFoldDB" id="A0AAN7JVX0"/>
<dbReference type="GO" id="GO:0006508">
    <property type="term" value="P:proteolysis"/>
    <property type="evidence" value="ECO:0007669"/>
    <property type="project" value="UniProtKB-KW"/>
</dbReference>
<feature type="active site" description="Charge relay system" evidence="6 7">
    <location>
        <position position="672"/>
    </location>
</feature>
<dbReference type="CDD" id="cd00118">
    <property type="entry name" value="LysM"/>
    <property type="match status" value="1"/>
</dbReference>
<dbReference type="CDD" id="cd04852">
    <property type="entry name" value="Peptidases_S8_3"/>
    <property type="match status" value="1"/>
</dbReference>
<evidence type="ECO:0000313" key="12">
    <source>
        <dbReference type="Proteomes" id="UP001345219"/>
    </source>
</evidence>
<evidence type="ECO:0000256" key="1">
    <source>
        <dbReference type="ARBA" id="ARBA00011073"/>
    </source>
</evidence>
<dbReference type="InterPro" id="IPR041469">
    <property type="entry name" value="Subtilisin-like_FN3"/>
</dbReference>
<organism evidence="11 12">
    <name type="scientific">Trapa incisa</name>
    <dbReference type="NCBI Taxonomy" id="236973"/>
    <lineage>
        <taxon>Eukaryota</taxon>
        <taxon>Viridiplantae</taxon>
        <taxon>Streptophyta</taxon>
        <taxon>Embryophyta</taxon>
        <taxon>Tracheophyta</taxon>
        <taxon>Spermatophyta</taxon>
        <taxon>Magnoliopsida</taxon>
        <taxon>eudicotyledons</taxon>
        <taxon>Gunneridae</taxon>
        <taxon>Pentapetalae</taxon>
        <taxon>rosids</taxon>
        <taxon>malvids</taxon>
        <taxon>Myrtales</taxon>
        <taxon>Lythraceae</taxon>
        <taxon>Trapa</taxon>
    </lineage>
</organism>
<comment type="similarity">
    <text evidence="1 7">Belongs to the peptidase S8 family.</text>
</comment>
<accession>A0AAN7JVX0</accession>
<dbReference type="PANTHER" id="PTHR10795">
    <property type="entry name" value="PROPROTEIN CONVERTASE SUBTILISIN/KEXIN"/>
    <property type="match status" value="1"/>
</dbReference>
<feature type="domain" description="Peptidase S8/S53" evidence="8">
    <location>
        <begin position="276"/>
        <end position="720"/>
    </location>
</feature>
<keyword evidence="4 7" id="KW-0378">Hydrolase</keyword>
<keyword evidence="12" id="KW-1185">Reference proteome</keyword>
<dbReference type="Pfam" id="PF17766">
    <property type="entry name" value="fn3_6"/>
    <property type="match status" value="1"/>
</dbReference>
<dbReference type="EMBL" id="JAXIOK010000014">
    <property type="protein sequence ID" value="KAK4755211.1"/>
    <property type="molecule type" value="Genomic_DNA"/>
</dbReference>
<name>A0AAN7JVX0_9MYRT</name>
<dbReference type="InterPro" id="IPR018392">
    <property type="entry name" value="LysM"/>
</dbReference>
<evidence type="ECO:0000256" key="7">
    <source>
        <dbReference type="PROSITE-ProRule" id="PRU01240"/>
    </source>
</evidence>
<dbReference type="InterPro" id="IPR010259">
    <property type="entry name" value="S8pro/Inhibitor_I9"/>
</dbReference>
<dbReference type="Gene3D" id="3.40.50.200">
    <property type="entry name" value="Peptidase S8/S53 domain"/>
    <property type="match status" value="1"/>
</dbReference>
<dbReference type="InterPro" id="IPR036779">
    <property type="entry name" value="LysM_dom_sf"/>
</dbReference>
<dbReference type="SUPFAM" id="SSF52743">
    <property type="entry name" value="Subtilisin-like"/>
    <property type="match status" value="1"/>
</dbReference>
<dbReference type="InterPro" id="IPR037045">
    <property type="entry name" value="S8pro/Inhibitor_I9_sf"/>
</dbReference>
<dbReference type="GO" id="GO:0004252">
    <property type="term" value="F:serine-type endopeptidase activity"/>
    <property type="evidence" value="ECO:0007669"/>
    <property type="project" value="UniProtKB-UniRule"/>
</dbReference>
<evidence type="ECO:0000256" key="3">
    <source>
        <dbReference type="ARBA" id="ARBA00022729"/>
    </source>
</evidence>
<dbReference type="Gene3D" id="3.50.30.30">
    <property type="match status" value="1"/>
</dbReference>
<dbReference type="Gene3D" id="3.10.350.10">
    <property type="entry name" value="LysM domain"/>
    <property type="match status" value="1"/>
</dbReference>
<feature type="active site" description="Charge relay system" evidence="6 7">
    <location>
        <position position="284"/>
    </location>
</feature>
<dbReference type="InterPro" id="IPR000209">
    <property type="entry name" value="Peptidase_S8/S53_dom"/>
</dbReference>
<dbReference type="InterPro" id="IPR023828">
    <property type="entry name" value="Peptidase_S8_Ser-AS"/>
</dbReference>
<evidence type="ECO:0000259" key="9">
    <source>
        <dbReference type="Pfam" id="PF05922"/>
    </source>
</evidence>
<evidence type="ECO:0000256" key="5">
    <source>
        <dbReference type="ARBA" id="ARBA00022825"/>
    </source>
</evidence>
<dbReference type="InterPro" id="IPR045051">
    <property type="entry name" value="SBT"/>
</dbReference>
<dbReference type="PROSITE" id="PS51892">
    <property type="entry name" value="SUBTILASE"/>
    <property type="match status" value="1"/>
</dbReference>
<dbReference type="InterPro" id="IPR015500">
    <property type="entry name" value="Peptidase_S8_subtilisin-rel"/>
</dbReference>
<gene>
    <name evidence="11" type="ORF">SAY87_008968</name>
</gene>
<keyword evidence="5 7" id="KW-0720">Serine protease</keyword>
<feature type="active site" description="Charge relay system" evidence="6 7">
    <location>
        <position position="348"/>
    </location>
</feature>
<feature type="domain" description="Inhibitor I9" evidence="9">
    <location>
        <begin position="176"/>
        <end position="253"/>
    </location>
</feature>
<evidence type="ECO:0000256" key="2">
    <source>
        <dbReference type="ARBA" id="ARBA00022670"/>
    </source>
</evidence>
<dbReference type="Proteomes" id="UP001345219">
    <property type="component" value="Chromosome 8"/>
</dbReference>
<evidence type="ECO:0000256" key="6">
    <source>
        <dbReference type="PIRSR" id="PIRSR615500-1"/>
    </source>
</evidence>
<dbReference type="PROSITE" id="PS00138">
    <property type="entry name" value="SUBTILASE_SER"/>
    <property type="match status" value="1"/>
</dbReference>
<proteinExistence type="inferred from homology"/>
<dbReference type="Gene3D" id="2.60.40.2310">
    <property type="match status" value="1"/>
</dbReference>
<evidence type="ECO:0000259" key="8">
    <source>
        <dbReference type="Pfam" id="PF00082"/>
    </source>
</evidence>
<sequence length="892" mass="95940">MIHDDDLLLIYARLYSLVSKKPRKLLINKPTDSSMAGASSSMVLAAQVSWYCTLLLAVMLALSCCDPSDVVLLDHQEAPLYGQAGPEFYDTRSRRCDEIYVVGEGETLQTIGEKCGDPYIVEENPHIHDPDDVFPGLVIKITPLNKSKASFVFTFGMLLAATIVLGSPNDPARKAYIVYMGDLPEASTNVEDDHNSLLLHAIGDARIARSSIIHSYRKSFNGFAAKLLPHEVQILSEDKRVVSVFPNKRRNLHTTRSWDFLGMPLWLQNKNMRVQNDMVIGILDTGIYMGTPSFTDHGYGPAPAKWKGKCKAALNFTGCNKKVIGAKFFDLDNMGHGMESSPIDEDGHGTHTSSTAAGVPVPNASLYGIAEGTARGGVPAARIAMYKVCWGIGCSDMDILAGFDEAIADGVDFISISIGGQSRSYFEDPIAIGSFHAMRAGILTACSAGNEGPDIFTVQNVAPWILTVGASSIDRQYEAAISLGNGAKSSGISINTFSSGNGMLPLISGALAANSTNIGYGNASLCDYGTLNPAMVKGKIVYCMENMGQEYTIKELGGIGIITSSDIEIDLAMMTLIPGIRGTGYDLKGMHEYAACRKPQASLSKTRGVKVAAPLVASFSARGPQLISPNIFKPDILAPGLGILAGYSMIPSVTGDPTDKRHSAFNILSGTSMACPHAVASAAYVKSLHLDWSPAAVRSALMTTATPVKTKHRLDELGIGSGQINPVKAADPGLVYDIGMKSYVRVLCYEGHNDTMIGLLMGGKAKFRCSSLKPAHGVDGINYPSMHIQLKNTNKVSGVFFRTLTNVGFPKSVYTATVTPPKGLNVQVIPSKLTFVRQGQKQSFKVRVEGESDHKEMEVLTGSIEWSDSRHVVRSPILIYIGTYLDDLEKHS</sequence>
<dbReference type="Pfam" id="PF00082">
    <property type="entry name" value="Peptidase_S8"/>
    <property type="match status" value="1"/>
</dbReference>
<keyword evidence="3" id="KW-0732">Signal</keyword>
<dbReference type="Gene3D" id="3.30.70.80">
    <property type="entry name" value="Peptidase S8 propeptide/proteinase inhibitor I9"/>
    <property type="match status" value="1"/>
</dbReference>
<dbReference type="CDD" id="cd02120">
    <property type="entry name" value="PA_subtilisin_like"/>
    <property type="match status" value="1"/>
</dbReference>
<protein>
    <submittedName>
        <fullName evidence="11">Uncharacterized protein</fullName>
    </submittedName>
</protein>
<comment type="caution">
    <text evidence="11">The sequence shown here is derived from an EMBL/GenBank/DDBJ whole genome shotgun (WGS) entry which is preliminary data.</text>
</comment>